<dbReference type="InterPro" id="IPR050545">
    <property type="entry name" value="Mycobact_MmpL"/>
</dbReference>
<name>A0ABS2RL08_9ACTN</name>
<dbReference type="Gene3D" id="1.20.1640.10">
    <property type="entry name" value="Multidrug efflux transporter AcrB transmembrane domain"/>
    <property type="match status" value="2"/>
</dbReference>
<comment type="similarity">
    <text evidence="2">Belongs to the resistance-nodulation-cell division (RND) (TC 2.A.6) family. MmpL subfamily.</text>
</comment>
<dbReference type="SUPFAM" id="SSF82866">
    <property type="entry name" value="Multidrug efflux transporter AcrB transmembrane domain"/>
    <property type="match status" value="2"/>
</dbReference>
<evidence type="ECO:0000256" key="3">
    <source>
        <dbReference type="ARBA" id="ARBA00022475"/>
    </source>
</evidence>
<feature type="transmembrane region" description="Helical" evidence="8">
    <location>
        <begin position="207"/>
        <end position="228"/>
    </location>
</feature>
<proteinExistence type="inferred from homology"/>
<keyword evidence="6 8" id="KW-0472">Membrane</keyword>
<evidence type="ECO:0000256" key="6">
    <source>
        <dbReference type="ARBA" id="ARBA00023136"/>
    </source>
</evidence>
<dbReference type="InterPro" id="IPR000731">
    <property type="entry name" value="SSD"/>
</dbReference>
<evidence type="ECO:0000256" key="2">
    <source>
        <dbReference type="ARBA" id="ARBA00010157"/>
    </source>
</evidence>
<dbReference type="Pfam" id="PF03176">
    <property type="entry name" value="MMPL"/>
    <property type="match status" value="2"/>
</dbReference>
<comment type="caution">
    <text evidence="10">The sequence shown here is derived from an EMBL/GenBank/DDBJ whole genome shotgun (WGS) entry which is preliminary data.</text>
</comment>
<dbReference type="PANTHER" id="PTHR33406:SF11">
    <property type="entry name" value="MEMBRANE PROTEIN SCO6666-RELATED"/>
    <property type="match status" value="1"/>
</dbReference>
<organism evidence="10 11">
    <name type="scientific">Microlunatus panaciterrae</name>
    <dbReference type="NCBI Taxonomy" id="400768"/>
    <lineage>
        <taxon>Bacteria</taxon>
        <taxon>Bacillati</taxon>
        <taxon>Actinomycetota</taxon>
        <taxon>Actinomycetes</taxon>
        <taxon>Propionibacteriales</taxon>
        <taxon>Propionibacteriaceae</taxon>
        <taxon>Microlunatus</taxon>
    </lineage>
</organism>
<evidence type="ECO:0000256" key="7">
    <source>
        <dbReference type="SAM" id="MobiDB-lite"/>
    </source>
</evidence>
<dbReference type="PROSITE" id="PS50156">
    <property type="entry name" value="SSD"/>
    <property type="match status" value="1"/>
</dbReference>
<dbReference type="SUPFAM" id="SSF52540">
    <property type="entry name" value="P-loop containing nucleoside triphosphate hydrolases"/>
    <property type="match status" value="1"/>
</dbReference>
<evidence type="ECO:0000259" key="9">
    <source>
        <dbReference type="PROSITE" id="PS50156"/>
    </source>
</evidence>
<gene>
    <name evidence="10" type="ORF">JOE57_002098</name>
</gene>
<accession>A0ABS2RL08</accession>
<comment type="subcellular location">
    <subcellularLocation>
        <location evidence="1">Cell membrane</location>
        <topology evidence="1">Multi-pass membrane protein</topology>
    </subcellularLocation>
</comment>
<feature type="transmembrane region" description="Helical" evidence="8">
    <location>
        <begin position="569"/>
        <end position="586"/>
    </location>
</feature>
<feature type="transmembrane region" description="Helical" evidence="8">
    <location>
        <begin position="688"/>
        <end position="713"/>
    </location>
</feature>
<dbReference type="Proteomes" id="UP000704762">
    <property type="component" value="Unassembled WGS sequence"/>
</dbReference>
<dbReference type="EMBL" id="JAFBCF010000001">
    <property type="protein sequence ID" value="MBM7799177.1"/>
    <property type="molecule type" value="Genomic_DNA"/>
</dbReference>
<evidence type="ECO:0000313" key="11">
    <source>
        <dbReference type="Proteomes" id="UP000704762"/>
    </source>
</evidence>
<keyword evidence="11" id="KW-1185">Reference proteome</keyword>
<keyword evidence="5 8" id="KW-1133">Transmembrane helix</keyword>
<keyword evidence="4 8" id="KW-0812">Transmembrane</keyword>
<dbReference type="PANTHER" id="PTHR33406">
    <property type="entry name" value="MEMBRANE PROTEIN MJ1562-RELATED"/>
    <property type="match status" value="1"/>
</dbReference>
<feature type="transmembrane region" description="Helical" evidence="8">
    <location>
        <begin position="275"/>
        <end position="303"/>
    </location>
</feature>
<feature type="transmembrane region" description="Helical" evidence="8">
    <location>
        <begin position="657"/>
        <end position="676"/>
    </location>
</feature>
<reference evidence="10 11" key="1">
    <citation type="submission" date="2021-01" db="EMBL/GenBank/DDBJ databases">
        <title>Sequencing the genomes of 1000 actinobacteria strains.</title>
        <authorList>
            <person name="Klenk H.-P."/>
        </authorList>
    </citation>
    <scope>NUCLEOTIDE SEQUENCE [LARGE SCALE GENOMIC DNA]</scope>
    <source>
        <strain evidence="10 11">DSM 18662</strain>
    </source>
</reference>
<dbReference type="InterPro" id="IPR004869">
    <property type="entry name" value="MMPL_dom"/>
</dbReference>
<evidence type="ECO:0000256" key="1">
    <source>
        <dbReference type="ARBA" id="ARBA00004651"/>
    </source>
</evidence>
<evidence type="ECO:0000256" key="8">
    <source>
        <dbReference type="SAM" id="Phobius"/>
    </source>
</evidence>
<evidence type="ECO:0000313" key="10">
    <source>
        <dbReference type="EMBL" id="MBM7799177.1"/>
    </source>
</evidence>
<feature type="transmembrane region" description="Helical" evidence="8">
    <location>
        <begin position="309"/>
        <end position="332"/>
    </location>
</feature>
<feature type="transmembrane region" description="Helical" evidence="8">
    <location>
        <begin position="180"/>
        <end position="200"/>
    </location>
</feature>
<feature type="transmembrane region" description="Helical" evidence="8">
    <location>
        <begin position="535"/>
        <end position="557"/>
    </location>
</feature>
<protein>
    <submittedName>
        <fullName evidence="10">RND superfamily putative drug exporter</fullName>
    </submittedName>
</protein>
<feature type="region of interest" description="Disordered" evidence="7">
    <location>
        <begin position="340"/>
        <end position="361"/>
    </location>
</feature>
<feature type="transmembrane region" description="Helical" evidence="8">
    <location>
        <begin position="234"/>
        <end position="254"/>
    </location>
</feature>
<feature type="transmembrane region" description="Helical" evidence="8">
    <location>
        <begin position="606"/>
        <end position="627"/>
    </location>
</feature>
<feature type="domain" description="SSD" evidence="9">
    <location>
        <begin position="181"/>
        <end position="332"/>
    </location>
</feature>
<evidence type="ECO:0000256" key="4">
    <source>
        <dbReference type="ARBA" id="ARBA00022692"/>
    </source>
</evidence>
<dbReference type="RefSeq" id="WP_204917753.1">
    <property type="nucleotide sequence ID" value="NZ_BAAAQP010000001.1"/>
</dbReference>
<dbReference type="InterPro" id="IPR027417">
    <property type="entry name" value="P-loop_NTPase"/>
</dbReference>
<sequence length="949" mass="98658">MSSFLYRLGRAAYRRRGLTLGAWLVVLIVVGGAAGAFSKAFDDAFTLPGTQSQQALDSMRLTFPQMSGASGQLIFVAPSGQSARSAGLRAEVERTVKDIRAVPQVDTVVSPYDPLISGAVSADDSAAMVSVQFDTQMQNVTESTKSRLEHLAADLQQRVPGSTAQVGGEIYTQTGVQLSIVEVIGVAVALVVLLLTLGSFRAAGMPLATALLGVAISMGLIVFSTAVAKVNSTTPMLALMLGLAVGIDYSLFIVSRHRDQLASGMDPEESAAQSVATAGSAVVFAGLTVMIALAGLSVAGIPFLGTMGVAAAVAVAIAVMIALTLLPALLGFAGGRLPPRSRTPKTRSLARRGSAGLPLSEPRTPARTRFALAWVQAVTRWPVATVVLVIVALGALAIPAGSLRLALPNNGTQAAGTPARVTYDLVTDHFGEGYNGPLIVTADIIQSTDPLGLMKSLAAEIRKLPGVVQVPLATPNRSADTGIIQVIPAAGPSSSETQDLVNRIRAMAPEFNDRYGVDIAVTGATAMQIDVSTRLALALVPFAVLVVGLSLILLTMVFRSIAVPLKATVGYLLSVGAAFGTVALVFEKGWLNGLLNVDQTGPVISFLPIILMGVLFGLAMDYEVFLVSRMRENYVHSGHFAPHERARHAVESGFTSSAKVVVAAAVIMFSVFAAFVPEGEATIKSIALGLAVGVFVDAFVVRMTLVPAVLALLGPKAWYLPRWLDRILPTFDVEGESLQHQLALADWPRPADDHAVYAEGVGVEGRKGGLFSKVDVGLRPGELLVVEDASATAKTALLLALVGRLKIDSGQVKVAGLVLPEQAGLVRRRTAYIDGRDEAAFERRLAAARRAGARVIVIDDADEVRSDTARAALAELVSPASGDAAPADAVAPLDGAPAVLLGVVHRSAVADLVPDSAWQLVLAPPPDPSLGDVPAGRSGASLAAGPGHH</sequence>
<feature type="region of interest" description="Disordered" evidence="7">
    <location>
        <begin position="929"/>
        <end position="949"/>
    </location>
</feature>
<keyword evidence="3" id="KW-1003">Cell membrane</keyword>
<feature type="transmembrane region" description="Helical" evidence="8">
    <location>
        <begin position="377"/>
        <end position="398"/>
    </location>
</feature>
<evidence type="ECO:0000256" key="5">
    <source>
        <dbReference type="ARBA" id="ARBA00022989"/>
    </source>
</evidence>